<protein>
    <submittedName>
        <fullName evidence="1">Uncharacterized protein</fullName>
    </submittedName>
</protein>
<sequence length="124" mass="14025">MAYCIKNEGHEVLFALGALAYGFEAIPDFDIVPVFFHCAKFLYLVYSNACVDFKEFALRHVFFYLELVDSDDDAVSGLDRLLVLVGGILDILLRIAFFNSGHHSAHFIDLVDVFPCSFFYLLGE</sequence>
<dbReference type="AlphaFoldDB" id="A0A645IU81"/>
<evidence type="ECO:0000313" key="1">
    <source>
        <dbReference type="EMBL" id="MPN54450.1"/>
    </source>
</evidence>
<name>A0A645IU81_9ZZZZ</name>
<accession>A0A645IU81</accession>
<dbReference type="EMBL" id="VSSQ01122688">
    <property type="protein sequence ID" value="MPN54450.1"/>
    <property type="molecule type" value="Genomic_DNA"/>
</dbReference>
<comment type="caution">
    <text evidence="1">The sequence shown here is derived from an EMBL/GenBank/DDBJ whole genome shotgun (WGS) entry which is preliminary data.</text>
</comment>
<reference evidence="1" key="1">
    <citation type="submission" date="2019-08" db="EMBL/GenBank/DDBJ databases">
        <authorList>
            <person name="Kucharzyk K."/>
            <person name="Murdoch R.W."/>
            <person name="Higgins S."/>
            <person name="Loffler F."/>
        </authorList>
    </citation>
    <scope>NUCLEOTIDE SEQUENCE</scope>
</reference>
<organism evidence="1">
    <name type="scientific">bioreactor metagenome</name>
    <dbReference type="NCBI Taxonomy" id="1076179"/>
    <lineage>
        <taxon>unclassified sequences</taxon>
        <taxon>metagenomes</taxon>
        <taxon>ecological metagenomes</taxon>
    </lineage>
</organism>
<proteinExistence type="predicted"/>
<gene>
    <name evidence="1" type="ORF">SDC9_202120</name>
</gene>